<name>A0A8S0TF30_OLEEU</name>
<protein>
    <submittedName>
        <fullName evidence="2">Uncharacterized protein</fullName>
    </submittedName>
</protein>
<comment type="caution">
    <text evidence="2">The sequence shown here is derived from an EMBL/GenBank/DDBJ whole genome shotgun (WGS) entry which is preliminary data.</text>
</comment>
<reference evidence="2 3" key="1">
    <citation type="submission" date="2019-12" db="EMBL/GenBank/DDBJ databases">
        <authorList>
            <person name="Alioto T."/>
            <person name="Alioto T."/>
            <person name="Gomez Garrido J."/>
        </authorList>
    </citation>
    <scope>NUCLEOTIDE SEQUENCE [LARGE SCALE GENOMIC DNA]</scope>
</reference>
<keyword evidence="3" id="KW-1185">Reference proteome</keyword>
<evidence type="ECO:0000256" key="1">
    <source>
        <dbReference type="SAM" id="MobiDB-lite"/>
    </source>
</evidence>
<gene>
    <name evidence="2" type="ORF">OLEA9_A014290</name>
</gene>
<evidence type="ECO:0000313" key="2">
    <source>
        <dbReference type="EMBL" id="CAA3003855.1"/>
    </source>
</evidence>
<organism evidence="2 3">
    <name type="scientific">Olea europaea subsp. europaea</name>
    <dbReference type="NCBI Taxonomy" id="158383"/>
    <lineage>
        <taxon>Eukaryota</taxon>
        <taxon>Viridiplantae</taxon>
        <taxon>Streptophyta</taxon>
        <taxon>Embryophyta</taxon>
        <taxon>Tracheophyta</taxon>
        <taxon>Spermatophyta</taxon>
        <taxon>Magnoliopsida</taxon>
        <taxon>eudicotyledons</taxon>
        <taxon>Gunneridae</taxon>
        <taxon>Pentapetalae</taxon>
        <taxon>asterids</taxon>
        <taxon>lamiids</taxon>
        <taxon>Lamiales</taxon>
        <taxon>Oleaceae</taxon>
        <taxon>Oleeae</taxon>
        <taxon>Olea</taxon>
    </lineage>
</organism>
<dbReference type="Gramene" id="OE9A014290T1">
    <property type="protein sequence ID" value="OE9A014290C1"/>
    <property type="gene ID" value="OE9A014290"/>
</dbReference>
<proteinExistence type="predicted"/>
<feature type="region of interest" description="Disordered" evidence="1">
    <location>
        <begin position="1"/>
        <end position="32"/>
    </location>
</feature>
<dbReference type="EMBL" id="CACTIH010006034">
    <property type="protein sequence ID" value="CAA3003855.1"/>
    <property type="molecule type" value="Genomic_DNA"/>
</dbReference>
<evidence type="ECO:0000313" key="3">
    <source>
        <dbReference type="Proteomes" id="UP000594638"/>
    </source>
</evidence>
<dbReference type="Proteomes" id="UP000594638">
    <property type="component" value="Unassembled WGS sequence"/>
</dbReference>
<dbReference type="AlphaFoldDB" id="A0A8S0TF30"/>
<feature type="compositionally biased region" description="Polar residues" evidence="1">
    <location>
        <begin position="1"/>
        <end position="25"/>
    </location>
</feature>
<sequence>MTRSQSQFSLTPPSSPHTNTIIASHSPQPSQSPQIIATTVTTVGATHQHHNWESQSTSTAIAPNHCYHRRRHTPIPQIYDLQIATHHYRYRTRHQTHAHTPHPHRRLNAAAKRTPSHRLTRFDMSTNCDLHIHRRDINIHPRHKSYISAYRHPPSPSSIGYAEFCLRSTASAVVVSAMTKEVRQRESGVEREGRK</sequence>
<accession>A0A8S0TF30</accession>